<organism evidence="1 2">
    <name type="scientific">Raineya orbicola</name>
    <dbReference type="NCBI Taxonomy" id="2016530"/>
    <lineage>
        <taxon>Bacteria</taxon>
        <taxon>Pseudomonadati</taxon>
        <taxon>Bacteroidota</taxon>
        <taxon>Cytophagia</taxon>
        <taxon>Cytophagales</taxon>
        <taxon>Raineyaceae</taxon>
        <taxon>Raineya</taxon>
    </lineage>
</organism>
<dbReference type="SUPFAM" id="SSF50969">
    <property type="entry name" value="YVTN repeat-like/Quinoprotein amine dehydrogenase"/>
    <property type="match status" value="1"/>
</dbReference>
<accession>A0A2N3IEZ0</accession>
<dbReference type="AlphaFoldDB" id="A0A2N3IEZ0"/>
<dbReference type="InterPro" id="IPR011044">
    <property type="entry name" value="Quino_amine_DH_bsu"/>
</dbReference>
<protein>
    <recommendedName>
        <fullName evidence="3">Lipoprotein</fullName>
    </recommendedName>
</protein>
<name>A0A2N3IEZ0_9BACT</name>
<gene>
    <name evidence="1" type="ORF">Rain11_1534</name>
</gene>
<reference evidence="1 2" key="1">
    <citation type="submission" date="2017-06" db="EMBL/GenBank/DDBJ databases">
        <title>Raineya orbicola gen. nov., sp. nov. a slightly thermophilic bacterium of the phylum Bacteroidetes and the description of Raineyaceae fam. nov.</title>
        <authorList>
            <person name="Albuquerque L."/>
            <person name="Polonia A.R.M."/>
            <person name="Barroso C."/>
            <person name="Froufe H.J.C."/>
            <person name="Lage O."/>
            <person name="Lobo-Da-Cunha A."/>
            <person name="Egas C."/>
            <person name="Da Costa M.S."/>
        </authorList>
    </citation>
    <scope>NUCLEOTIDE SEQUENCE [LARGE SCALE GENOMIC DNA]</scope>
    <source>
        <strain evidence="1 2">SPSPC-11</strain>
    </source>
</reference>
<evidence type="ECO:0000313" key="2">
    <source>
        <dbReference type="Proteomes" id="UP000233387"/>
    </source>
</evidence>
<dbReference type="Proteomes" id="UP000233387">
    <property type="component" value="Unassembled WGS sequence"/>
</dbReference>
<comment type="caution">
    <text evidence="1">The sequence shown here is derived from an EMBL/GenBank/DDBJ whole genome shotgun (WGS) entry which is preliminary data.</text>
</comment>
<dbReference type="EMBL" id="NKXO01000022">
    <property type="protein sequence ID" value="PKQ68879.1"/>
    <property type="molecule type" value="Genomic_DNA"/>
</dbReference>
<dbReference type="RefSeq" id="WP_101358804.1">
    <property type="nucleotide sequence ID" value="NZ_NKXO01000022.1"/>
</dbReference>
<evidence type="ECO:0008006" key="3">
    <source>
        <dbReference type="Google" id="ProtNLM"/>
    </source>
</evidence>
<dbReference type="OrthoDB" id="918297at2"/>
<sequence>MKKFFIIILATFVFGACDISKNKEIKPEEVFVKIYENNNFDQNFTPLDIKQTADGGYLILGEYTNNGFSPFPAVYLMKVQPDGKFEWEYLARENYVTPISELLPTTDGNFEFFCSAQSDSLKPVRLSATQSPQELAKYNLIRGLVANTLPDGNYGFVSYPQNSQNTIVSIGSPNGTILRSKQYYNQDNTFIEERIDRHLRRVRTPLPMLMGSRGGNDLFFTAFRLSNIAVMSDDLASAGSEPKGIINGNSYDSAISAMIQISGNTFAMARYNADGETVFIPRAEVAASSIYTNTSFRGNVLPEISKFARVVIRRATIAQKNVLLYLTDTKNGQIVLFIYDEATGNLIRTQYFGSSNTFQIGSLTLTADGGIAIVGKTFVAGRFGRICLFKLSPQEVEKWVK</sequence>
<keyword evidence="2" id="KW-1185">Reference proteome</keyword>
<proteinExistence type="predicted"/>
<dbReference type="PROSITE" id="PS51257">
    <property type="entry name" value="PROKAR_LIPOPROTEIN"/>
    <property type="match status" value="1"/>
</dbReference>
<evidence type="ECO:0000313" key="1">
    <source>
        <dbReference type="EMBL" id="PKQ68879.1"/>
    </source>
</evidence>